<feature type="coiled-coil region" evidence="1">
    <location>
        <begin position="137"/>
        <end position="164"/>
    </location>
</feature>
<dbReference type="RefSeq" id="WP_115486126.1">
    <property type="nucleotide sequence ID" value="NZ_QRBA01000003.1"/>
</dbReference>
<evidence type="ECO:0000256" key="1">
    <source>
        <dbReference type="SAM" id="Coils"/>
    </source>
</evidence>
<proteinExistence type="predicted"/>
<name>A0A7Z6MZG5_PSEFL</name>
<gene>
    <name evidence="2" type="ORF">DL347_06420</name>
</gene>
<dbReference type="AlphaFoldDB" id="A0A7Z6MZG5"/>
<dbReference type="Proteomes" id="UP000255541">
    <property type="component" value="Unassembled WGS sequence"/>
</dbReference>
<accession>A0A7Z6MZG5</accession>
<reference evidence="2 3" key="1">
    <citation type="submission" date="2018-07" db="EMBL/GenBank/DDBJ databases">
        <title>Draft Genome Sequence of Pseudomonas fluorescens AHK-1 associated with canker disease of kiwifruit.</title>
        <authorList>
            <person name="Wu Z."/>
        </authorList>
    </citation>
    <scope>NUCLEOTIDE SEQUENCE [LARGE SCALE GENOMIC DNA]</scope>
    <source>
        <strain evidence="2 3">AHK-1</strain>
    </source>
</reference>
<comment type="caution">
    <text evidence="2">The sequence shown here is derived from an EMBL/GenBank/DDBJ whole genome shotgun (WGS) entry which is preliminary data.</text>
</comment>
<organism evidence="2 3">
    <name type="scientific">Pseudomonas fluorescens</name>
    <dbReference type="NCBI Taxonomy" id="294"/>
    <lineage>
        <taxon>Bacteria</taxon>
        <taxon>Pseudomonadati</taxon>
        <taxon>Pseudomonadota</taxon>
        <taxon>Gammaproteobacteria</taxon>
        <taxon>Pseudomonadales</taxon>
        <taxon>Pseudomonadaceae</taxon>
        <taxon>Pseudomonas</taxon>
    </lineage>
</organism>
<evidence type="ECO:0000313" key="2">
    <source>
        <dbReference type="EMBL" id="RDS91853.1"/>
    </source>
</evidence>
<evidence type="ECO:0000313" key="3">
    <source>
        <dbReference type="Proteomes" id="UP000255541"/>
    </source>
</evidence>
<sequence length="565" mass="62887">MTMLQPSLRKNLRIQSDTFSLSLSQTLTTLSERITQAQATVTYINGLSTRSAERERLEALAPTLARVQKCLLRFKQQKNKGYGLGWLLNPLDTRQASRELKAARLKHEQAVLAFDEPTVTAKRASDIDQHNRDVAAQREEQLRLKALLEKLIKAQRQLNDFKLAATKALAAASGDGWLAPDFAITFARVIDFVRKADMPQAHHYLAQLVFQKTPDKAAYGALRTRAEAIRKRANRDHFGVAVTGGFPNIVAACASLAAANMHSGPASELLQCRQTADQWQLLSQLATSPTHLTNDVLWAIYWAMFQCEQEMARFLNSAAAIEDLLNGRFSAYVEHWLTGWASKQIPQFGYPMSQSFLGTLQLAGTPEESRLGADLGVIISLNIGGLVCRKAVLLQAKRAKDWVADVGSRKGQLPKLSTLQRGGYYLFYHESANLQLACAVPTVSSAQALEQLLLTAGKKPDGTYLPVDVRETGWDWASFISFGLCDAHSDIGEPFETIDEALQILGSGETGELPLRLFMIAIEDEEYVYELAQRVREHYVDLHMPLTKKERKQMGGDELEHHHGM</sequence>
<dbReference type="EMBL" id="QRBA01000003">
    <property type="protein sequence ID" value="RDS91853.1"/>
    <property type="molecule type" value="Genomic_DNA"/>
</dbReference>
<keyword evidence="1" id="KW-0175">Coiled coil</keyword>
<protein>
    <submittedName>
        <fullName evidence="2">Uncharacterized protein</fullName>
    </submittedName>
</protein>